<dbReference type="AlphaFoldDB" id="A0A2A5T2Z4"/>
<accession>A0A2A5T2Z4</accession>
<dbReference type="EMBL" id="NBYY01000016">
    <property type="protein sequence ID" value="PCS22545.1"/>
    <property type="molecule type" value="Genomic_DNA"/>
</dbReference>
<protein>
    <recommendedName>
        <fullName evidence="3">Mobile element protein</fullName>
    </recommendedName>
</protein>
<gene>
    <name evidence="1" type="ORF">BTN49_1766</name>
</gene>
<dbReference type="Proteomes" id="UP000219020">
    <property type="component" value="Unassembled WGS sequence"/>
</dbReference>
<proteinExistence type="predicted"/>
<evidence type="ECO:0008006" key="3">
    <source>
        <dbReference type="Google" id="ProtNLM"/>
    </source>
</evidence>
<evidence type="ECO:0000313" key="1">
    <source>
        <dbReference type="EMBL" id="PCS22545.1"/>
    </source>
</evidence>
<organism evidence="1 2">
    <name type="scientific">Candidatus Enterovibrio escicola</name>
    <dbReference type="NCBI Taxonomy" id="1927127"/>
    <lineage>
        <taxon>Bacteria</taxon>
        <taxon>Pseudomonadati</taxon>
        <taxon>Pseudomonadota</taxon>
        <taxon>Gammaproteobacteria</taxon>
        <taxon>Vibrionales</taxon>
        <taxon>Vibrionaceae</taxon>
        <taxon>Enterovibrio</taxon>
    </lineage>
</organism>
<comment type="caution">
    <text evidence="1">The sequence shown here is derived from an EMBL/GenBank/DDBJ whole genome shotgun (WGS) entry which is preliminary data.</text>
</comment>
<name>A0A2A5T2Z4_9GAMM</name>
<evidence type="ECO:0000313" key="2">
    <source>
        <dbReference type="Proteomes" id="UP000219020"/>
    </source>
</evidence>
<reference evidence="2" key="1">
    <citation type="submission" date="2017-04" db="EMBL/GenBank/DDBJ databases">
        <title>Genome evolution of the luminous symbionts of deep sea anglerfish.</title>
        <authorList>
            <person name="Hendry T.A."/>
        </authorList>
    </citation>
    <scope>NUCLEOTIDE SEQUENCE [LARGE SCALE GENOMIC DNA]</scope>
</reference>
<keyword evidence="2" id="KW-1185">Reference proteome</keyword>
<sequence>MLQCIWRKLNHVVDVSTHEVITTEVSIVSVSTNKFSPTLLNPLR</sequence>